<proteinExistence type="predicted"/>
<dbReference type="EMBL" id="BSDO01000001">
    <property type="protein sequence ID" value="GLI20357.1"/>
    <property type="molecule type" value="Genomic_DNA"/>
</dbReference>
<evidence type="ECO:0000313" key="3">
    <source>
        <dbReference type="Proteomes" id="UP001144397"/>
    </source>
</evidence>
<dbReference type="Gene3D" id="1.20.910.10">
    <property type="entry name" value="Heme oxygenase-like"/>
    <property type="match status" value="1"/>
</dbReference>
<reference evidence="2 4" key="2">
    <citation type="submission" date="2023-07" db="EMBL/GenBank/DDBJ databases">
        <title>Genomic Encyclopedia of Type Strains, Phase IV (KMG-IV): sequencing the most valuable type-strain genomes for metagenomic binning, comparative biology and taxonomic classification.</title>
        <authorList>
            <person name="Goeker M."/>
        </authorList>
    </citation>
    <scope>NUCLEOTIDE SEQUENCE [LARGE SCALE GENOMIC DNA]</scope>
    <source>
        <strain evidence="2 4">DSM 338</strain>
    </source>
</reference>
<evidence type="ECO:0000313" key="2">
    <source>
        <dbReference type="EMBL" id="MDR6333888.1"/>
    </source>
</evidence>
<dbReference type="RefSeq" id="WP_281804439.1">
    <property type="nucleotide sequence ID" value="NZ_BSDO01000001.1"/>
</dbReference>
<gene>
    <name evidence="1" type="primary">hemO</name>
    <name evidence="2" type="ORF">GGQ86_002358</name>
    <name evidence="1" type="ORF">XFLAVUS301_00310</name>
</gene>
<evidence type="ECO:0000313" key="4">
    <source>
        <dbReference type="Proteomes" id="UP001245370"/>
    </source>
</evidence>
<dbReference type="SUPFAM" id="SSF48613">
    <property type="entry name" value="Heme oxygenase-like"/>
    <property type="match status" value="1"/>
</dbReference>
<dbReference type="CDD" id="cd19166">
    <property type="entry name" value="HemeO-bac"/>
    <property type="match status" value="1"/>
</dbReference>
<accession>A0A9W6FJL8</accession>
<dbReference type="GO" id="GO:0004392">
    <property type="term" value="F:heme oxygenase (decyclizing) activity"/>
    <property type="evidence" value="ECO:0007669"/>
    <property type="project" value="InterPro"/>
</dbReference>
<dbReference type="EMBL" id="JAVDPY010000003">
    <property type="protein sequence ID" value="MDR6333888.1"/>
    <property type="molecule type" value="Genomic_DNA"/>
</dbReference>
<dbReference type="Proteomes" id="UP001245370">
    <property type="component" value="Unassembled WGS sequence"/>
</dbReference>
<evidence type="ECO:0000313" key="1">
    <source>
        <dbReference type="EMBL" id="GLI20357.1"/>
    </source>
</evidence>
<dbReference type="AlphaFoldDB" id="A0A9W6FJL8"/>
<name>A0A9W6FJL8_XANFL</name>
<keyword evidence="4" id="KW-1185">Reference proteome</keyword>
<protein>
    <submittedName>
        <fullName evidence="1">Heme oxygenase</fullName>
    </submittedName>
</protein>
<dbReference type="GeneID" id="95760824"/>
<organism evidence="1 3">
    <name type="scientific">Xanthobacter flavus</name>
    <dbReference type="NCBI Taxonomy" id="281"/>
    <lineage>
        <taxon>Bacteria</taxon>
        <taxon>Pseudomonadati</taxon>
        <taxon>Pseudomonadota</taxon>
        <taxon>Alphaproteobacteria</taxon>
        <taxon>Hyphomicrobiales</taxon>
        <taxon>Xanthobacteraceae</taxon>
        <taxon>Xanthobacter</taxon>
    </lineage>
</organism>
<dbReference type="InterPro" id="IPR016084">
    <property type="entry name" value="Haem_Oase-like_multi-hlx"/>
</dbReference>
<dbReference type="Pfam" id="PF01126">
    <property type="entry name" value="Heme_oxygenase"/>
    <property type="match status" value="1"/>
</dbReference>
<reference evidence="1" key="1">
    <citation type="submission" date="2022-12" db="EMBL/GenBank/DDBJ databases">
        <title>Reference genome sequencing for broad-spectrum identification of bacterial and archaeal isolates by mass spectrometry.</title>
        <authorList>
            <person name="Sekiguchi Y."/>
            <person name="Tourlousse D.M."/>
        </authorList>
    </citation>
    <scope>NUCLEOTIDE SEQUENCE</scope>
    <source>
        <strain evidence="1">301</strain>
    </source>
</reference>
<dbReference type="GO" id="GO:0006788">
    <property type="term" value="P:heme oxidation"/>
    <property type="evidence" value="ECO:0007669"/>
    <property type="project" value="InterPro"/>
</dbReference>
<sequence>MTTAELDRSPARAESRASALKALTHAAHERLDSAIMAGRPFESRERYGRFLAVQYLFHRDIAALYDSPALGALLPDLPGRRRLADITADLADLGLPSPAPGDAPALGPNAPLPEALGWLYVAEGSNLGAAFLLKAAAALGLDERFGARHLAAAPEGRGLHWKTFVAALDAVPLSAEEEARAAKGAEAAFGRVASYVGDHFA</sequence>
<dbReference type="Proteomes" id="UP001144397">
    <property type="component" value="Unassembled WGS sequence"/>
</dbReference>
<dbReference type="InterPro" id="IPR016053">
    <property type="entry name" value="Haem_Oase-like"/>
</dbReference>
<comment type="caution">
    <text evidence="1">The sequence shown here is derived from an EMBL/GenBank/DDBJ whole genome shotgun (WGS) entry which is preliminary data.</text>
</comment>